<name>A0A3G5ADD8_9VIRU</name>
<dbReference type="SMART" id="SM00367">
    <property type="entry name" value="LRR_CC"/>
    <property type="match status" value="3"/>
</dbReference>
<dbReference type="SUPFAM" id="SSF52058">
    <property type="entry name" value="L domain-like"/>
    <property type="match status" value="1"/>
</dbReference>
<proteinExistence type="predicted"/>
<dbReference type="PANTHER" id="PTHR13318">
    <property type="entry name" value="PARTNER OF PAIRED, ISOFORM B-RELATED"/>
    <property type="match status" value="1"/>
</dbReference>
<dbReference type="InterPro" id="IPR032675">
    <property type="entry name" value="LRR_dom_sf"/>
</dbReference>
<sequence>MDEFDKIPLVLLFEYLCLDDLLMFNLVDQYMHKQVSLKAKPWIEASNQNPLVYIKSFRNCKIHMALSYKVNIDWLTEFGKNIVSLSFYRCLDNISVDSVLTKVNYLKLEHTNIIADSGLQNLVNLRNLSLRQGVSVTDAGIKALTNLRWLDLSKNEHITDEGLQHLTKLTTLILIANNNITNDGIKNLVGLKELSLKKTGRINIGGVKKLSNLMCLDISYRGGMDGMDQLTNLRRLTIDFNSDVANGELKLLTNLEILSMIGCGYILDTTIGCLTNLEALDISCSTISVSSIIQLTKLQYLCSLRSNLTRYQTGELALRGVKFSWPYAAFY</sequence>
<dbReference type="EMBL" id="MK072388">
    <property type="protein sequence ID" value="AYV83379.1"/>
    <property type="molecule type" value="Genomic_DNA"/>
</dbReference>
<dbReference type="InterPro" id="IPR006553">
    <property type="entry name" value="Leu-rich_rpt_Cys-con_subtyp"/>
</dbReference>
<accession>A0A3G5ADD8</accession>
<dbReference type="InterPro" id="IPR001611">
    <property type="entry name" value="Leu-rich_rpt"/>
</dbReference>
<dbReference type="GO" id="GO:0019005">
    <property type="term" value="C:SCF ubiquitin ligase complex"/>
    <property type="evidence" value="ECO:0007669"/>
    <property type="project" value="TreeGrafter"/>
</dbReference>
<dbReference type="Gene3D" id="3.80.10.10">
    <property type="entry name" value="Ribonuclease Inhibitor"/>
    <property type="match status" value="1"/>
</dbReference>
<evidence type="ECO:0000313" key="1">
    <source>
        <dbReference type="EMBL" id="AYV83379.1"/>
    </source>
</evidence>
<dbReference type="PROSITE" id="PS51450">
    <property type="entry name" value="LRR"/>
    <property type="match status" value="1"/>
</dbReference>
<organism evidence="1">
    <name type="scientific">Hyperionvirus sp</name>
    <dbReference type="NCBI Taxonomy" id="2487770"/>
    <lineage>
        <taxon>Viruses</taxon>
        <taxon>Varidnaviria</taxon>
        <taxon>Bamfordvirae</taxon>
        <taxon>Nucleocytoviricota</taxon>
        <taxon>Megaviricetes</taxon>
        <taxon>Imitervirales</taxon>
        <taxon>Mimiviridae</taxon>
        <taxon>Klosneuvirinae</taxon>
    </lineage>
</organism>
<protein>
    <submittedName>
        <fullName evidence="1">Uncharacterized protein</fullName>
    </submittedName>
</protein>
<dbReference type="GO" id="GO:0031146">
    <property type="term" value="P:SCF-dependent proteasomal ubiquitin-dependent protein catabolic process"/>
    <property type="evidence" value="ECO:0007669"/>
    <property type="project" value="TreeGrafter"/>
</dbReference>
<gene>
    <name evidence="1" type="ORF">Hyperionvirus6_60</name>
</gene>
<reference evidence="1" key="1">
    <citation type="submission" date="2018-10" db="EMBL/GenBank/DDBJ databases">
        <title>Hidden diversity of soil giant viruses.</title>
        <authorList>
            <person name="Schulz F."/>
            <person name="Alteio L."/>
            <person name="Goudeau D."/>
            <person name="Ryan E.M."/>
            <person name="Malmstrom R.R."/>
            <person name="Blanchard J."/>
            <person name="Woyke T."/>
        </authorList>
    </citation>
    <scope>NUCLEOTIDE SEQUENCE</scope>
    <source>
        <strain evidence="1">HYV1</strain>
    </source>
</reference>